<dbReference type="AlphaFoldDB" id="A0A818X3L4"/>
<feature type="compositionally biased region" description="Basic and acidic residues" evidence="1">
    <location>
        <begin position="296"/>
        <end position="309"/>
    </location>
</feature>
<dbReference type="InterPro" id="IPR026704">
    <property type="entry name" value="KATNIP"/>
</dbReference>
<gene>
    <name evidence="3" type="ORF">OXD698_LOCUS14436</name>
</gene>
<accession>A0A818X3L4</accession>
<name>A0A818X3L4_9BILA</name>
<feature type="compositionally biased region" description="Polar residues" evidence="1">
    <location>
        <begin position="968"/>
        <end position="982"/>
    </location>
</feature>
<proteinExistence type="predicted"/>
<feature type="region of interest" description="Disordered" evidence="1">
    <location>
        <begin position="563"/>
        <end position="587"/>
    </location>
</feature>
<sequence length="1009" mass="115457">MSDPSIESSDTPQRLLRSQSATPGHRNDARHKYNEYLKKLEQKNKLLKTNTDEHKTKDNILKQRENGFQLYVNGVHNTLPPRSSSVMRKRLDKSSNRIQTPAPLFSDFSSPTLSNTTRQLDFRRRWVPSTQMKIKTQQGSIIADIHDKQVQSDTVNNQLTYRIMTPTHVGQSWMPNWYRNTQSNNTDISNFNQSLSLSLDNISTTLPLTKSQQQTYRLSTTVGSSLLNNNNKILLRTLFKMPNITYDSIERARLAGGDLMKNTSAHSTNQPLFVTSTRRTSKTVDSLDLENFSQPKEVHIDTETDEKKTSQPSNRRSPFRDATSNEKLSDHQTDWLEKSMTQIDLFSRRHRGMLENEQVDEYFTSGTSKIENENDEEQFTIPELPNGEQLVFNLKTTWGDRHYVGLNGIEIFTGEGHPILIKKIAADPPDINILPEYGNDPRVVTNLIDGVNKTRDDIHMWLAPFTAGRPHFIYITFEHPTKIAMIRIWNYNKSRIHSARGAKDVEISLNGRIIFKGEITQACGNINASNDPSAYGETILFTTDDRILEKISTYDEMYIDQEATQDDEENLKTGGNRPPSPGTDVRPMTRAMLRRPFTALRSSAASQVPEYYGKKIILTVTETWGDPDYCGLTGLEVVDINDADCVIQSYDARPRDITILHTHANDVQTLDKLFDSENVTCDENHMWLCPFNRKDRVRIIIVLSVSKKLHGLRIWNYNRSPDDTYRGIKRLHVQLNDKIISPRQGFLLRRAPGHCSFDFAQEIVFAHAKTMIQDEQKQQQKRQQAAANRESDSDISMPNGFIFEFQLHSTHGDAYYIGLNGLEFYDENGERIGLIKQNIAAYPHSVNTLNPGTDDDVRTPDKLIDGENDDIDGSHSWIAPILPNVINQVFVIFDRPTSVSMIKIWNYAKTPNRGVREFSLLVDDLLVWTGILDKMNENQSENDMQQVPFNTILFADERILTEHEKQTVLENKNSSDNMIGETSTRDQAVDYSKRPTTSVPRTHRKQQNK</sequence>
<feature type="compositionally biased region" description="Basic and acidic residues" evidence="1">
    <location>
        <begin position="323"/>
        <end position="333"/>
    </location>
</feature>
<feature type="region of interest" description="Disordered" evidence="1">
    <location>
        <begin position="285"/>
        <end position="333"/>
    </location>
</feature>
<dbReference type="PANTHER" id="PTHR21534">
    <property type="entry name" value="KATANIN-INTERACTING PROTEIN"/>
    <property type="match status" value="1"/>
</dbReference>
<evidence type="ECO:0000256" key="1">
    <source>
        <dbReference type="SAM" id="MobiDB-lite"/>
    </source>
</evidence>
<feature type="region of interest" description="Disordered" evidence="1">
    <location>
        <begin position="774"/>
        <end position="793"/>
    </location>
</feature>
<reference evidence="3" key="1">
    <citation type="submission" date="2021-02" db="EMBL/GenBank/DDBJ databases">
        <authorList>
            <person name="Nowell W R."/>
        </authorList>
    </citation>
    <scope>NUCLEOTIDE SEQUENCE</scope>
</reference>
<feature type="region of interest" description="Disordered" evidence="1">
    <location>
        <begin position="968"/>
        <end position="1009"/>
    </location>
</feature>
<comment type="caution">
    <text evidence="3">The sequence shown here is derived from an EMBL/GenBank/DDBJ whole genome shotgun (WGS) entry which is preliminary data.</text>
</comment>
<dbReference type="EMBL" id="CAJOAZ010000909">
    <property type="protein sequence ID" value="CAF3733636.1"/>
    <property type="molecule type" value="Genomic_DNA"/>
</dbReference>
<feature type="domain" description="KATNIP" evidence="2">
    <location>
        <begin position="392"/>
        <end position="563"/>
    </location>
</feature>
<evidence type="ECO:0000313" key="3">
    <source>
        <dbReference type="EMBL" id="CAF3733636.1"/>
    </source>
</evidence>
<feature type="domain" description="KATNIP" evidence="2">
    <location>
        <begin position="618"/>
        <end position="934"/>
    </location>
</feature>
<dbReference type="PANTHER" id="PTHR21534:SF0">
    <property type="entry name" value="KATANIN-INTERACTING PROTEIN"/>
    <property type="match status" value="1"/>
</dbReference>
<protein>
    <recommendedName>
        <fullName evidence="2">KATNIP domain-containing protein</fullName>
    </recommendedName>
</protein>
<organism evidence="3 4">
    <name type="scientific">Adineta steineri</name>
    <dbReference type="NCBI Taxonomy" id="433720"/>
    <lineage>
        <taxon>Eukaryota</taxon>
        <taxon>Metazoa</taxon>
        <taxon>Spiralia</taxon>
        <taxon>Gnathifera</taxon>
        <taxon>Rotifera</taxon>
        <taxon>Eurotatoria</taxon>
        <taxon>Bdelloidea</taxon>
        <taxon>Adinetida</taxon>
        <taxon>Adinetidae</taxon>
        <taxon>Adineta</taxon>
    </lineage>
</organism>
<feature type="compositionally biased region" description="Basic and acidic residues" evidence="1">
    <location>
        <begin position="983"/>
        <end position="993"/>
    </location>
</feature>
<evidence type="ECO:0000313" key="4">
    <source>
        <dbReference type="Proteomes" id="UP000663844"/>
    </source>
</evidence>
<dbReference type="Pfam" id="PF14652">
    <property type="entry name" value="DUF4457"/>
    <property type="match status" value="2"/>
</dbReference>
<dbReference type="Proteomes" id="UP000663844">
    <property type="component" value="Unassembled WGS sequence"/>
</dbReference>
<feature type="compositionally biased region" description="Polar residues" evidence="1">
    <location>
        <begin position="1"/>
        <end position="22"/>
    </location>
</feature>
<evidence type="ECO:0000259" key="2">
    <source>
        <dbReference type="Pfam" id="PF14652"/>
    </source>
</evidence>
<dbReference type="InterPro" id="IPR027859">
    <property type="entry name" value="KATNIP_dom"/>
</dbReference>
<feature type="region of interest" description="Disordered" evidence="1">
    <location>
        <begin position="1"/>
        <end position="32"/>
    </location>
</feature>